<accession>A0A328E3A5</accession>
<dbReference type="Proteomes" id="UP000249390">
    <property type="component" value="Unassembled WGS sequence"/>
</dbReference>
<evidence type="ECO:0000313" key="1">
    <source>
        <dbReference type="EMBL" id="RAL52417.1"/>
    </source>
</evidence>
<keyword evidence="2" id="KW-1185">Reference proteome</keyword>
<protein>
    <submittedName>
        <fullName evidence="1">Uncharacterized protein</fullName>
    </submittedName>
</protein>
<evidence type="ECO:0000313" key="2">
    <source>
        <dbReference type="Proteomes" id="UP000249390"/>
    </source>
</evidence>
<proteinExistence type="predicted"/>
<dbReference type="EMBL" id="NQVE01000034">
    <property type="protein sequence ID" value="RAL52417.1"/>
    <property type="molecule type" value="Genomic_DNA"/>
</dbReference>
<organism evidence="1 2">
    <name type="scientific">Cuscuta australis</name>
    <dbReference type="NCBI Taxonomy" id="267555"/>
    <lineage>
        <taxon>Eukaryota</taxon>
        <taxon>Viridiplantae</taxon>
        <taxon>Streptophyta</taxon>
        <taxon>Embryophyta</taxon>
        <taxon>Tracheophyta</taxon>
        <taxon>Spermatophyta</taxon>
        <taxon>Magnoliopsida</taxon>
        <taxon>eudicotyledons</taxon>
        <taxon>Gunneridae</taxon>
        <taxon>Pentapetalae</taxon>
        <taxon>asterids</taxon>
        <taxon>lamiids</taxon>
        <taxon>Solanales</taxon>
        <taxon>Convolvulaceae</taxon>
        <taxon>Cuscuteae</taxon>
        <taxon>Cuscuta</taxon>
        <taxon>Cuscuta subgen. Grammica</taxon>
        <taxon>Cuscuta sect. Cleistogrammica</taxon>
    </lineage>
</organism>
<comment type="caution">
    <text evidence="1">The sequence shown here is derived from an EMBL/GenBank/DDBJ whole genome shotgun (WGS) entry which is preliminary data.</text>
</comment>
<dbReference type="AlphaFoldDB" id="A0A328E3A5"/>
<gene>
    <name evidence="1" type="ORF">DM860_007274</name>
</gene>
<reference evidence="1 2" key="1">
    <citation type="submission" date="2018-06" db="EMBL/GenBank/DDBJ databases">
        <title>The Genome of Cuscuta australis (Dodder) Provides Insight into the Evolution of Plant Parasitism.</title>
        <authorList>
            <person name="Liu H."/>
        </authorList>
    </citation>
    <scope>NUCLEOTIDE SEQUENCE [LARGE SCALE GENOMIC DNA]</scope>
    <source>
        <strain evidence="2">cv. Yunnan</strain>
        <tissue evidence="1">Vines</tissue>
    </source>
</reference>
<sequence>MQDSNTSVPGLLVQMDISDFYKRSTHLDICCKGDFDEEFKLLEPLFSDHFESLFKESYCYLKEAMTISMVRDKLQTGILKNGKGKAFRMTRQLSKSIEAVDLVKIQGTNFPVYLVYANDDSRVIHSCCGAFFT</sequence>
<name>A0A328E3A5_9ASTE</name>